<name>A0A328Q667_9EURY</name>
<dbReference type="AlphaFoldDB" id="A0A328Q667"/>
<evidence type="ECO:0000313" key="1">
    <source>
        <dbReference type="EMBL" id="RAP03076.1"/>
    </source>
</evidence>
<accession>A0A328Q667</accession>
<dbReference type="RefSeq" id="WP_112149536.1">
    <property type="nucleotide sequence ID" value="NZ_JAXJAF010000119.1"/>
</dbReference>
<proteinExistence type="predicted"/>
<dbReference type="Proteomes" id="UP000248557">
    <property type="component" value="Unassembled WGS sequence"/>
</dbReference>
<reference evidence="1 2" key="1">
    <citation type="submission" date="2017-05" db="EMBL/GenBank/DDBJ databases">
        <title>Host range expansion of the Methanosphaera genus to humans and monogastric animals involves recent and extensive reduction in genome content.</title>
        <authorList>
            <person name="Hoedt E.C."/>
            <person name="Volmer J.G."/>
            <person name="Parks D.H."/>
            <person name="Rosewarne C.P."/>
            <person name="Denman S.E."/>
            <person name="Mcsweeney C.S."/>
            <person name="O Cuiv P."/>
            <person name="Hugenholtz P."/>
            <person name="Tyson G.W."/>
            <person name="Morrison M."/>
        </authorList>
    </citation>
    <scope>NUCLEOTIDE SEQUENCE [LARGE SCALE GENOMIC DNA]</scope>
    <source>
        <strain evidence="1 2">PA5</strain>
    </source>
</reference>
<organism evidence="1 2">
    <name type="scientific">Methanosphaera stadtmanae</name>
    <dbReference type="NCBI Taxonomy" id="2317"/>
    <lineage>
        <taxon>Archaea</taxon>
        <taxon>Methanobacteriati</taxon>
        <taxon>Methanobacteriota</taxon>
        <taxon>Methanomada group</taxon>
        <taxon>Methanobacteria</taxon>
        <taxon>Methanobacteriales</taxon>
        <taxon>Methanobacteriaceae</taxon>
        <taxon>Methanosphaera</taxon>
    </lineage>
</organism>
<dbReference type="EMBL" id="NGJK01000046">
    <property type="protein sequence ID" value="RAP03076.1"/>
    <property type="molecule type" value="Genomic_DNA"/>
</dbReference>
<sequence length="90" mass="10694">MKQNFSTITEDKIKKGLYQRFIEPTKNNENNYIGIEIEIPILNLEKKPVDFQVVHKITEEFKKQYTNFKPQTIDHNNHICSLINKKKTTT</sequence>
<evidence type="ECO:0000313" key="2">
    <source>
        <dbReference type="Proteomes" id="UP000248557"/>
    </source>
</evidence>
<protein>
    <submittedName>
        <fullName evidence="1">Uncharacterized protein</fullName>
    </submittedName>
</protein>
<gene>
    <name evidence="1" type="ORF">CA615_04135</name>
</gene>
<dbReference type="Gene3D" id="3.30.590.20">
    <property type="match status" value="1"/>
</dbReference>
<comment type="caution">
    <text evidence="1">The sequence shown here is derived from an EMBL/GenBank/DDBJ whole genome shotgun (WGS) entry which is preliminary data.</text>
</comment>